<evidence type="ECO:0000313" key="2">
    <source>
        <dbReference type="EMBL" id="KAF8669092.1"/>
    </source>
</evidence>
<reference evidence="2" key="1">
    <citation type="submission" date="2020-07" db="EMBL/GenBank/DDBJ databases">
        <title>Genome sequence and genetic diversity analysis of an under-domesticated orphan crop, white fonio (Digitaria exilis).</title>
        <authorList>
            <person name="Bennetzen J.L."/>
            <person name="Chen S."/>
            <person name="Ma X."/>
            <person name="Wang X."/>
            <person name="Yssel A.E.J."/>
            <person name="Chaluvadi S.R."/>
            <person name="Johnson M."/>
            <person name="Gangashetty P."/>
            <person name="Hamidou F."/>
            <person name="Sanogo M.D."/>
            <person name="Zwaenepoel A."/>
            <person name="Wallace J."/>
            <person name="Van De Peer Y."/>
            <person name="Van Deynze A."/>
        </authorList>
    </citation>
    <scope>NUCLEOTIDE SEQUENCE</scope>
    <source>
        <tissue evidence="2">Leaves</tissue>
    </source>
</reference>
<comment type="caution">
    <text evidence="2">The sequence shown here is derived from an EMBL/GenBank/DDBJ whole genome shotgun (WGS) entry which is preliminary data.</text>
</comment>
<evidence type="ECO:0000313" key="3">
    <source>
        <dbReference type="Proteomes" id="UP000636709"/>
    </source>
</evidence>
<dbReference type="OrthoDB" id="674784at2759"/>
<proteinExistence type="predicted"/>
<feature type="region of interest" description="Disordered" evidence="1">
    <location>
        <begin position="1"/>
        <end position="27"/>
    </location>
</feature>
<feature type="compositionally biased region" description="Basic residues" evidence="1">
    <location>
        <begin position="15"/>
        <end position="27"/>
    </location>
</feature>
<sequence>MSKRKSSSSNDERRGHHAAKRRPKLAKKKKHLYLLVDDWERGYSVRKLDVDAFDDCDGETDDLLPREQHQYFTDPPVARIEALHEISCHLISHGTKIFAMQPGEGKPAIPAFDTHTHGVTICPWPSCQGNNYSNPLFVSVAGEKLFLFMNVLAEVLGDQPPYDSKAPWSWTTINQARPPFFTGKVLCHALHPDGRTLFVSAGSRRRRRPNSREERYYSGSESDSEQGQGTFSLDTERLQWTKHGDWVLPFSGQAYFDAELDAWIGLCGERNCAEWLCSCDVVAAPVAAAAAAADEFITGAPPPSWKLGQEKLFRKGQQLHLGAKLLYMGDSSFCLVESVVHKEDDHLFRDDSILHVDSQVPLPRRHELVRVSLINDLTILGNHCH</sequence>
<accession>A0A835E995</accession>
<evidence type="ECO:0000256" key="1">
    <source>
        <dbReference type="SAM" id="MobiDB-lite"/>
    </source>
</evidence>
<gene>
    <name evidence="2" type="ORF">HU200_051416</name>
</gene>
<organism evidence="2 3">
    <name type="scientific">Digitaria exilis</name>
    <dbReference type="NCBI Taxonomy" id="1010633"/>
    <lineage>
        <taxon>Eukaryota</taxon>
        <taxon>Viridiplantae</taxon>
        <taxon>Streptophyta</taxon>
        <taxon>Embryophyta</taxon>
        <taxon>Tracheophyta</taxon>
        <taxon>Spermatophyta</taxon>
        <taxon>Magnoliopsida</taxon>
        <taxon>Liliopsida</taxon>
        <taxon>Poales</taxon>
        <taxon>Poaceae</taxon>
        <taxon>PACMAD clade</taxon>
        <taxon>Panicoideae</taxon>
        <taxon>Panicodae</taxon>
        <taxon>Paniceae</taxon>
        <taxon>Anthephorinae</taxon>
        <taxon>Digitaria</taxon>
    </lineage>
</organism>
<dbReference type="PANTHER" id="PTHR33085">
    <property type="entry name" value="OS12G0113100 PROTEIN-RELATED"/>
    <property type="match status" value="1"/>
</dbReference>
<name>A0A835E995_9POAL</name>
<dbReference type="InterPro" id="IPR012871">
    <property type="entry name" value="DUF1668_ORYSA"/>
</dbReference>
<protein>
    <submittedName>
        <fullName evidence="2">Uncharacterized protein</fullName>
    </submittedName>
</protein>
<feature type="compositionally biased region" description="Low complexity" evidence="1">
    <location>
        <begin position="217"/>
        <end position="229"/>
    </location>
</feature>
<dbReference type="AlphaFoldDB" id="A0A835E995"/>
<dbReference type="Pfam" id="PF07893">
    <property type="entry name" value="DUF1668"/>
    <property type="match status" value="1"/>
</dbReference>
<keyword evidence="3" id="KW-1185">Reference proteome</keyword>
<dbReference type="EMBL" id="JACEFO010002272">
    <property type="protein sequence ID" value="KAF8669092.1"/>
    <property type="molecule type" value="Genomic_DNA"/>
</dbReference>
<feature type="region of interest" description="Disordered" evidence="1">
    <location>
        <begin position="201"/>
        <end position="230"/>
    </location>
</feature>
<dbReference type="Proteomes" id="UP000636709">
    <property type="component" value="Unassembled WGS sequence"/>
</dbReference>
<dbReference type="PANTHER" id="PTHR33085:SF50">
    <property type="entry name" value="DUF1618 DOMAIN-CONTAINING PROTEIN"/>
    <property type="match status" value="1"/>
</dbReference>